<gene>
    <name evidence="7" type="ORF">K470DRAFT_292762</name>
</gene>
<dbReference type="Pfam" id="PF18005">
    <property type="entry name" value="eIF3m_C_helix"/>
    <property type="match status" value="1"/>
</dbReference>
<dbReference type="HAMAP" id="MF_03012">
    <property type="entry name" value="eIF3m"/>
    <property type="match status" value="1"/>
</dbReference>
<evidence type="ECO:0000259" key="6">
    <source>
        <dbReference type="PROSITE" id="PS50250"/>
    </source>
</evidence>
<dbReference type="SMART" id="SM00088">
    <property type="entry name" value="PINT"/>
    <property type="match status" value="1"/>
</dbReference>
<dbReference type="EMBL" id="MU005960">
    <property type="protein sequence ID" value="KAF2863677.1"/>
    <property type="molecule type" value="Genomic_DNA"/>
</dbReference>
<dbReference type="PANTHER" id="PTHR15350">
    <property type="entry name" value="COP9 SIGNALOSOME COMPLEX SUBUNIT 7/DENDRITIC CELL PROTEIN GA17"/>
    <property type="match status" value="1"/>
</dbReference>
<comment type="similarity">
    <text evidence="5">Belongs to the eIF-3 subunit M family.</text>
</comment>
<dbReference type="PROSITE" id="PS50250">
    <property type="entry name" value="PCI"/>
    <property type="match status" value="1"/>
</dbReference>
<comment type="subunit">
    <text evidence="5">Component of the eukaryotic translation initiation factor 3 (eIF-3) complex.</text>
</comment>
<dbReference type="Proteomes" id="UP000799421">
    <property type="component" value="Unassembled WGS sequence"/>
</dbReference>
<reference evidence="7" key="1">
    <citation type="journal article" date="2020" name="Stud. Mycol.">
        <title>101 Dothideomycetes genomes: a test case for predicting lifestyles and emergence of pathogens.</title>
        <authorList>
            <person name="Haridas S."/>
            <person name="Albert R."/>
            <person name="Binder M."/>
            <person name="Bloem J."/>
            <person name="Labutti K."/>
            <person name="Salamov A."/>
            <person name="Andreopoulos B."/>
            <person name="Baker S."/>
            <person name="Barry K."/>
            <person name="Bills G."/>
            <person name="Bluhm B."/>
            <person name="Cannon C."/>
            <person name="Castanera R."/>
            <person name="Culley D."/>
            <person name="Daum C."/>
            <person name="Ezra D."/>
            <person name="Gonzalez J."/>
            <person name="Henrissat B."/>
            <person name="Kuo A."/>
            <person name="Liang C."/>
            <person name="Lipzen A."/>
            <person name="Lutzoni F."/>
            <person name="Magnuson J."/>
            <person name="Mondo S."/>
            <person name="Nolan M."/>
            <person name="Ohm R."/>
            <person name="Pangilinan J."/>
            <person name="Park H.-J."/>
            <person name="Ramirez L."/>
            <person name="Alfaro M."/>
            <person name="Sun H."/>
            <person name="Tritt A."/>
            <person name="Yoshinaga Y."/>
            <person name="Zwiers L.-H."/>
            <person name="Turgeon B."/>
            <person name="Goodwin S."/>
            <person name="Spatafora J."/>
            <person name="Crous P."/>
            <person name="Grigoriev I."/>
        </authorList>
    </citation>
    <scope>NUCLEOTIDE SEQUENCE</scope>
    <source>
        <strain evidence="7">CBS 480.64</strain>
    </source>
</reference>
<accession>A0A6A7C8W0</accession>
<dbReference type="GO" id="GO:0001732">
    <property type="term" value="P:formation of cytoplasmic translation initiation complex"/>
    <property type="evidence" value="ECO:0007669"/>
    <property type="project" value="UniProtKB-UniRule"/>
</dbReference>
<dbReference type="InterPro" id="IPR027528">
    <property type="entry name" value="eIF3m"/>
</dbReference>
<evidence type="ECO:0000256" key="3">
    <source>
        <dbReference type="ARBA" id="ARBA00022540"/>
    </source>
</evidence>
<dbReference type="OrthoDB" id="10267031at2759"/>
<evidence type="ECO:0000256" key="1">
    <source>
        <dbReference type="ARBA" id="ARBA00008482"/>
    </source>
</evidence>
<evidence type="ECO:0000256" key="4">
    <source>
        <dbReference type="ARBA" id="ARBA00022917"/>
    </source>
</evidence>
<evidence type="ECO:0000256" key="2">
    <source>
        <dbReference type="ARBA" id="ARBA00022490"/>
    </source>
</evidence>
<dbReference type="AlphaFoldDB" id="A0A6A7C8W0"/>
<evidence type="ECO:0000313" key="7">
    <source>
        <dbReference type="EMBL" id="KAF2863677.1"/>
    </source>
</evidence>
<evidence type="ECO:0000313" key="8">
    <source>
        <dbReference type="Proteomes" id="UP000799421"/>
    </source>
</evidence>
<proteinExistence type="inferred from homology"/>
<keyword evidence="8" id="KW-1185">Reference proteome</keyword>
<evidence type="ECO:0000256" key="5">
    <source>
        <dbReference type="HAMAP-Rule" id="MF_03012"/>
    </source>
</evidence>
<feature type="domain" description="PCI" evidence="6">
    <location>
        <begin position="199"/>
        <end position="366"/>
    </location>
</feature>
<comment type="subcellular location">
    <subcellularLocation>
        <location evidence="5">Cytoplasm</location>
    </subcellularLocation>
</comment>
<keyword evidence="4 5" id="KW-0648">Protein biosynthesis</keyword>
<keyword evidence="2 5" id="KW-0963">Cytoplasm</keyword>
<dbReference type="PANTHER" id="PTHR15350:SF2">
    <property type="entry name" value="EUKARYOTIC TRANSLATION INITIATION FACTOR 3 SUBUNIT M"/>
    <property type="match status" value="1"/>
</dbReference>
<dbReference type="GO" id="GO:0016282">
    <property type="term" value="C:eukaryotic 43S preinitiation complex"/>
    <property type="evidence" value="ECO:0007669"/>
    <property type="project" value="UniProtKB-UniRule"/>
</dbReference>
<dbReference type="InterPro" id="IPR000717">
    <property type="entry name" value="PCI_dom"/>
</dbReference>
<sequence length="420" mass="47333">MSVLPKLSLVEGSWEELALELAQYLDGLRGKDSTVAADLTPFLADPENPKAPQETDKTEALKVVVAAAAALNHAPERDLQAAYNLVIHLIAADEDPDMFLQRVCKYLSQRRITTSTHNEVGLALGLMGTLFNSVDPDDSIRFNMLLAIIEMVSKSRNYETLRPQLRNLGEWVELWELDDGDERQLYLGVSEAAASAGEKAESYAYLLRALRTAQDEPSSEEAHKLSIRAVKHALQNERQFDFQDLFELQSIQALRKTDETLMELLGLFSTQTYDDLLEFKEASPSFLADNGLDESILDRKMRLLTLTTLAAQSEATRTLPYKRIADALQIPIDDVETWVIDCIRSGLVEGKLSQLKEEFLIHRCTQRTFGDRQWREVASRLESWKTSLNIVLSVIRKQKEELIVAAASQQQEEPRRLAAA</sequence>
<organism evidence="7 8">
    <name type="scientific">Piedraia hortae CBS 480.64</name>
    <dbReference type="NCBI Taxonomy" id="1314780"/>
    <lineage>
        <taxon>Eukaryota</taxon>
        <taxon>Fungi</taxon>
        <taxon>Dikarya</taxon>
        <taxon>Ascomycota</taxon>
        <taxon>Pezizomycotina</taxon>
        <taxon>Dothideomycetes</taxon>
        <taxon>Dothideomycetidae</taxon>
        <taxon>Capnodiales</taxon>
        <taxon>Piedraiaceae</taxon>
        <taxon>Piedraia</taxon>
    </lineage>
</organism>
<dbReference type="Pfam" id="PF01399">
    <property type="entry name" value="PCI"/>
    <property type="match status" value="1"/>
</dbReference>
<dbReference type="GO" id="GO:0003743">
    <property type="term" value="F:translation initiation factor activity"/>
    <property type="evidence" value="ECO:0007669"/>
    <property type="project" value="UniProtKB-UniRule"/>
</dbReference>
<dbReference type="InterPro" id="IPR045237">
    <property type="entry name" value="COPS7/eIF3m"/>
</dbReference>
<dbReference type="GO" id="GO:0071541">
    <property type="term" value="C:eukaryotic translation initiation factor 3 complex, eIF3m"/>
    <property type="evidence" value="ECO:0007669"/>
    <property type="project" value="UniProtKB-UniRule"/>
</dbReference>
<dbReference type="GO" id="GO:0033290">
    <property type="term" value="C:eukaryotic 48S preinitiation complex"/>
    <property type="evidence" value="ECO:0007669"/>
    <property type="project" value="UniProtKB-UniRule"/>
</dbReference>
<comment type="function">
    <text evidence="5">Component of the eukaryotic translation initiation factor 3 (eIF-3) complex, which is involved in protein synthesis of a specialized repertoire of mRNAs and, together with other initiation factors, stimulates binding of mRNA and methionyl-tRNAi to the 40S ribosome. The eIF-3 complex specifically targets and initiates translation of a subset of mRNAs involved in cell proliferation.</text>
</comment>
<dbReference type="InterPro" id="IPR040750">
    <property type="entry name" value="eIF3m_C_helix"/>
</dbReference>
<name>A0A6A7C8W0_9PEZI</name>
<comment type="similarity">
    <text evidence="1">Belongs to the CSN7/EIF3M family. CSN7 subfamily.</text>
</comment>
<protein>
    <recommendedName>
        <fullName evidence="5">Eukaryotic translation initiation factor 3 subunit M</fullName>
        <shortName evidence="5">eIF3m</shortName>
    </recommendedName>
</protein>
<keyword evidence="3 5" id="KW-0396">Initiation factor</keyword>